<reference evidence="2" key="1">
    <citation type="submission" date="2015-04" db="EMBL/GenBank/DDBJ databases">
        <title>The genome sequence of the plant pathogenic Rhizarian Plasmodiophora brassicae reveals insights in its biotrophic life cycle and the origin of chitin synthesis.</title>
        <authorList>
            <person name="Schwelm A."/>
            <person name="Fogelqvist J."/>
            <person name="Knaust A."/>
            <person name="Julke S."/>
            <person name="Lilja T."/>
            <person name="Dhandapani V."/>
            <person name="Bonilla-Rosso G."/>
            <person name="Karlsson M."/>
            <person name="Shevchenko A."/>
            <person name="Choi S.R."/>
            <person name="Kim H.G."/>
            <person name="Park J.Y."/>
            <person name="Lim Y.P."/>
            <person name="Ludwig-Muller J."/>
            <person name="Dixelius C."/>
        </authorList>
    </citation>
    <scope>NUCLEOTIDE SEQUENCE</scope>
    <source>
        <tissue evidence="2">Potato root galls</tissue>
    </source>
</reference>
<feature type="region of interest" description="Disordered" evidence="1">
    <location>
        <begin position="1"/>
        <end position="31"/>
    </location>
</feature>
<evidence type="ECO:0000313" key="2">
    <source>
        <dbReference type="EMBL" id="CRZ05253.1"/>
    </source>
</evidence>
<dbReference type="EMBL" id="HACM01004812">
    <property type="protein sequence ID" value="CRZ05254.1"/>
    <property type="molecule type" value="Transcribed_RNA"/>
</dbReference>
<name>A0A0H5QTB9_9EUKA</name>
<organism evidence="2">
    <name type="scientific">Spongospora subterranea</name>
    <dbReference type="NCBI Taxonomy" id="70186"/>
    <lineage>
        <taxon>Eukaryota</taxon>
        <taxon>Sar</taxon>
        <taxon>Rhizaria</taxon>
        <taxon>Endomyxa</taxon>
        <taxon>Phytomyxea</taxon>
        <taxon>Plasmodiophorida</taxon>
        <taxon>Plasmodiophoridae</taxon>
        <taxon>Spongospora</taxon>
    </lineage>
</organism>
<dbReference type="AlphaFoldDB" id="A0A0H5QTB9"/>
<protein>
    <submittedName>
        <fullName evidence="2">Uncharacterized protein</fullName>
    </submittedName>
</protein>
<dbReference type="EMBL" id="HACM01004811">
    <property type="protein sequence ID" value="CRZ05253.1"/>
    <property type="molecule type" value="Transcribed_RNA"/>
</dbReference>
<evidence type="ECO:0000256" key="1">
    <source>
        <dbReference type="SAM" id="MobiDB-lite"/>
    </source>
</evidence>
<accession>A0A0H5QTB9</accession>
<sequence>MGELAHPLEPAGEEKQPKSAPKSSDFNNLEYASLFPPPSFTGDAFSTRPKVCSLDEDLQGMNLSLQLADLDDGDDDRFDIVRGDLLDIGDDAKLVVRFDLGGEEKASSRREVSDIVDGRLIPLFLLCVIDSMFFLELNSMAEAQILYRKNLYVVDGKKEGR</sequence>
<proteinExistence type="predicted"/>